<evidence type="ECO:0000313" key="2">
    <source>
        <dbReference type="EMBL" id="MCQ6963400.1"/>
    </source>
</evidence>
<keyword evidence="1" id="KW-0812">Transmembrane</keyword>
<dbReference type="EMBL" id="JTEO01000005">
    <property type="protein sequence ID" value="MCQ6963400.1"/>
    <property type="molecule type" value="Genomic_DNA"/>
</dbReference>
<keyword evidence="3" id="KW-1185">Reference proteome</keyword>
<dbReference type="RefSeq" id="WP_256623269.1">
    <property type="nucleotide sequence ID" value="NZ_JTEO01000005.1"/>
</dbReference>
<dbReference type="AlphaFoldDB" id="A0AAE3HBV8"/>
<gene>
    <name evidence="2" type="ORF">PV02_09855</name>
</gene>
<evidence type="ECO:0000256" key="1">
    <source>
        <dbReference type="SAM" id="Phobius"/>
    </source>
</evidence>
<keyword evidence="1" id="KW-0472">Membrane</keyword>
<sequence>MNPDTKKTKKNSIREIMKMSKSLDLYALATVICFALAIGLFLQKDLIAGLGWLVASLVSAMSAYREITLKRWSY</sequence>
<comment type="caution">
    <text evidence="2">The sequence shown here is derived from an EMBL/GenBank/DDBJ whole genome shotgun (WGS) entry which is preliminary data.</text>
</comment>
<organism evidence="2 3">
    <name type="scientific">Methanolobus chelungpuianus</name>
    <dbReference type="NCBI Taxonomy" id="502115"/>
    <lineage>
        <taxon>Archaea</taxon>
        <taxon>Methanobacteriati</taxon>
        <taxon>Methanobacteriota</taxon>
        <taxon>Stenosarchaea group</taxon>
        <taxon>Methanomicrobia</taxon>
        <taxon>Methanosarcinales</taxon>
        <taxon>Methanosarcinaceae</taxon>
        <taxon>Methanolobus</taxon>
    </lineage>
</organism>
<protein>
    <submittedName>
        <fullName evidence="2">Uncharacterized protein</fullName>
    </submittedName>
</protein>
<evidence type="ECO:0000313" key="3">
    <source>
        <dbReference type="Proteomes" id="UP001206983"/>
    </source>
</evidence>
<reference evidence="2 3" key="1">
    <citation type="journal article" date="2011" name="Appl. Environ. Microbiol.">
        <title>Methanogenic archaea isolated from Taiwan's Chelungpu fault.</title>
        <authorList>
            <person name="Wu S.Y."/>
            <person name="Lai M.C."/>
        </authorList>
    </citation>
    <scope>NUCLEOTIDE SEQUENCE [LARGE SCALE GENOMIC DNA]</scope>
    <source>
        <strain evidence="2 3">St545Mb</strain>
    </source>
</reference>
<accession>A0AAE3HBV8</accession>
<keyword evidence="1" id="KW-1133">Transmembrane helix</keyword>
<feature type="transmembrane region" description="Helical" evidence="1">
    <location>
        <begin position="23"/>
        <end position="41"/>
    </location>
</feature>
<name>A0AAE3HBV8_9EURY</name>
<feature type="transmembrane region" description="Helical" evidence="1">
    <location>
        <begin position="47"/>
        <end position="64"/>
    </location>
</feature>
<dbReference type="Proteomes" id="UP001206983">
    <property type="component" value="Unassembled WGS sequence"/>
</dbReference>
<proteinExistence type="predicted"/>